<protein>
    <submittedName>
        <fullName evidence="1">Golgi phosphoprotein 3 GPP34</fullName>
    </submittedName>
</protein>
<keyword evidence="2" id="KW-1185">Reference proteome</keyword>
<gene>
    <name evidence="1" type="ORF">C8D87_114142</name>
</gene>
<dbReference type="EMBL" id="QLTT01000014">
    <property type="protein sequence ID" value="RAS59530.1"/>
    <property type="molecule type" value="Genomic_DNA"/>
</dbReference>
<sequence length="244" mass="27574">MRDHPAMLIASDFFCCTFEDLHESRQNCALEIARTGTASGLLFEQLLLGSIDIVDGSIEIAERLLPPKLPDHRPPTEPELEWRRQVLLGREDELFQERRSFIQRSRLEHLRQWLPVFATDSCEKVGQRLLALNKAHHVNPGLLRRQRIVVPTPEWRVAPARILAALLKQPGTPDQPGTAIQPWHAATLALLKITRISEYVFDDLDQDALDRMDQIVTGALSTWPAARQLVDTTAAVMKASAYAH</sequence>
<evidence type="ECO:0000313" key="2">
    <source>
        <dbReference type="Proteomes" id="UP000248714"/>
    </source>
</evidence>
<reference evidence="1 2" key="1">
    <citation type="submission" date="2018-06" db="EMBL/GenBank/DDBJ databases">
        <title>Genomic Encyclopedia of Type Strains, Phase IV (KMG-IV): sequencing the most valuable type-strain genomes for metagenomic binning, comparative biology and taxonomic classification.</title>
        <authorList>
            <person name="Goeker M."/>
        </authorList>
    </citation>
    <scope>NUCLEOTIDE SEQUENCE [LARGE SCALE GENOMIC DNA]</scope>
    <source>
        <strain evidence="1 2">DSM 45479</strain>
    </source>
</reference>
<name>A0ABX9DYF6_9PSEU</name>
<dbReference type="RefSeq" id="WP_112232003.1">
    <property type="nucleotide sequence ID" value="NZ_QLTT01000014.1"/>
</dbReference>
<evidence type="ECO:0000313" key="1">
    <source>
        <dbReference type="EMBL" id="RAS59530.1"/>
    </source>
</evidence>
<organism evidence="1 2">
    <name type="scientific">Lentzea atacamensis</name>
    <dbReference type="NCBI Taxonomy" id="531938"/>
    <lineage>
        <taxon>Bacteria</taxon>
        <taxon>Bacillati</taxon>
        <taxon>Actinomycetota</taxon>
        <taxon>Actinomycetes</taxon>
        <taxon>Pseudonocardiales</taxon>
        <taxon>Pseudonocardiaceae</taxon>
        <taxon>Lentzea</taxon>
    </lineage>
</organism>
<dbReference type="Proteomes" id="UP000248714">
    <property type="component" value="Unassembled WGS sequence"/>
</dbReference>
<comment type="caution">
    <text evidence="1">The sequence shown here is derived from an EMBL/GenBank/DDBJ whole genome shotgun (WGS) entry which is preliminary data.</text>
</comment>
<accession>A0ABX9DYF6</accession>
<proteinExistence type="predicted"/>